<name>A0A5N5WGT4_9EURO</name>
<dbReference type="Pfam" id="PF10455">
    <property type="entry name" value="BAR_2"/>
    <property type="match status" value="1"/>
</dbReference>
<feature type="compositionally biased region" description="Basic and acidic residues" evidence="2">
    <location>
        <begin position="17"/>
        <end position="30"/>
    </location>
</feature>
<dbReference type="InterPro" id="IPR004148">
    <property type="entry name" value="BAR_dom"/>
</dbReference>
<keyword evidence="5" id="KW-1185">Reference proteome</keyword>
<evidence type="ECO:0000256" key="2">
    <source>
        <dbReference type="SAM" id="MobiDB-lite"/>
    </source>
</evidence>
<keyword evidence="1" id="KW-0175">Coiled coil</keyword>
<proteinExistence type="predicted"/>
<dbReference type="SUPFAM" id="SSF103657">
    <property type="entry name" value="BAR/IMD domain-like"/>
    <property type="match status" value="1"/>
</dbReference>
<feature type="coiled-coil region" evidence="1">
    <location>
        <begin position="605"/>
        <end position="658"/>
    </location>
</feature>
<feature type="compositionally biased region" description="Low complexity" evidence="2">
    <location>
        <begin position="325"/>
        <end position="335"/>
    </location>
</feature>
<dbReference type="Proteomes" id="UP000326565">
    <property type="component" value="Unassembled WGS sequence"/>
</dbReference>
<dbReference type="SMART" id="SM00721">
    <property type="entry name" value="BAR"/>
    <property type="match status" value="1"/>
</dbReference>
<dbReference type="Gene3D" id="1.20.1270.60">
    <property type="entry name" value="Arfaptin homology (AH) domain/BAR domain"/>
    <property type="match status" value="1"/>
</dbReference>
<evidence type="ECO:0000313" key="4">
    <source>
        <dbReference type="EMBL" id="KAB8067556.1"/>
    </source>
</evidence>
<feature type="region of interest" description="Disordered" evidence="2">
    <location>
        <begin position="125"/>
        <end position="149"/>
    </location>
</feature>
<evidence type="ECO:0000259" key="3">
    <source>
        <dbReference type="SMART" id="SM00721"/>
    </source>
</evidence>
<dbReference type="CDD" id="cd07600">
    <property type="entry name" value="BAR_Gvp36"/>
    <property type="match status" value="1"/>
</dbReference>
<dbReference type="InterPro" id="IPR058348">
    <property type="entry name" value="DUF8035"/>
</dbReference>
<feature type="region of interest" description="Disordered" evidence="2">
    <location>
        <begin position="1"/>
        <end position="113"/>
    </location>
</feature>
<dbReference type="AlphaFoldDB" id="A0A5N5WGT4"/>
<evidence type="ECO:0000313" key="5">
    <source>
        <dbReference type="Proteomes" id="UP000326565"/>
    </source>
</evidence>
<sequence length="719" mass="82493">MSRYDDFRRSTGVLETEPDRWDPDRFARERRERHHSRPPVLDRPRRVEDDRFEYRLHETDRYGPPARRPGRHYEDDHLIHPSGPLVAYDRPRAESPPPPPRPRLLRRQSSLDTFDRIPSRKLDEYYYRPAAPKAAPSPPPARRRSFRRSREPDYYEEIRIAEPDYYGDEEYRGFRERGRASAHPRRSGSHFRERVVEEVEIEKPYPRKGKTRVPRKLIHPHAIRELGYPYEEEGDMVIIQLALSKDQIDEVISLSRTVKRRAETRITHTSPSPMREKARDRKVERVAMETYSPRSSHHTLIVEPSPSRHRSRSRHYNLSEKKVTRSVSRTRSISVHGRRRGLSSPVRMVEPYDEPSSSHANQLILVRPRDSDEDLREYTPLARRSGEVTRRTELIADGDYEEVIETKKDRRGRLMDKVSAFGKNLSASFSPFAARTQQMIKEQLGQAEDKTQLPDEYLELEKRVDALKLVHQKLLQVTSQYSNEAYDYPPNIRESFNDLGRTISEKVQLLSQASSPADAQAALTAPPSAKPQPKTFNHAIARASLAGSQTLAQNATGEDPLAAALEKYALASEKVGEARLSQDAQIQSRFLAGWNTTLNTNLMFAAKARKNVENARLMLDSVKASKKAAARGDLDNLSEEARAEIEQAEDEFVGQTEEAVSVMKNVLDTPEPLRNLADLIAAQLEFHKRAYEILSELAPVVDGLQVEQEASYRKSREGA</sequence>
<dbReference type="GO" id="GO:0005737">
    <property type="term" value="C:cytoplasm"/>
    <property type="evidence" value="ECO:0007669"/>
    <property type="project" value="InterPro"/>
</dbReference>
<protein>
    <recommendedName>
        <fullName evidence="3">BAR domain-containing protein</fullName>
    </recommendedName>
</protein>
<dbReference type="EMBL" id="ML732470">
    <property type="protein sequence ID" value="KAB8067556.1"/>
    <property type="molecule type" value="Genomic_DNA"/>
</dbReference>
<dbReference type="Pfam" id="PF26118">
    <property type="entry name" value="DUF8035"/>
    <property type="match status" value="1"/>
</dbReference>
<reference evidence="4 5" key="1">
    <citation type="submission" date="2019-04" db="EMBL/GenBank/DDBJ databases">
        <title>Friends and foes A comparative genomics study of 23 Aspergillus species from section Flavi.</title>
        <authorList>
            <consortium name="DOE Joint Genome Institute"/>
            <person name="Kjaerbolling I."/>
            <person name="Vesth T."/>
            <person name="Frisvad J.C."/>
            <person name="Nybo J.L."/>
            <person name="Theobald S."/>
            <person name="Kildgaard S."/>
            <person name="Isbrandt T."/>
            <person name="Kuo A."/>
            <person name="Sato A."/>
            <person name="Lyhne E.K."/>
            <person name="Kogle M.E."/>
            <person name="Wiebenga A."/>
            <person name="Kun R.S."/>
            <person name="Lubbers R.J."/>
            <person name="Makela M.R."/>
            <person name="Barry K."/>
            <person name="Chovatia M."/>
            <person name="Clum A."/>
            <person name="Daum C."/>
            <person name="Haridas S."/>
            <person name="He G."/>
            <person name="LaButti K."/>
            <person name="Lipzen A."/>
            <person name="Mondo S."/>
            <person name="Riley R."/>
            <person name="Salamov A."/>
            <person name="Simmons B.A."/>
            <person name="Magnuson J.K."/>
            <person name="Henrissat B."/>
            <person name="Mortensen U.H."/>
            <person name="Larsen T.O."/>
            <person name="Devries R.P."/>
            <person name="Grigoriev I.V."/>
            <person name="Machida M."/>
            <person name="Baker S.E."/>
            <person name="Andersen M.R."/>
        </authorList>
    </citation>
    <scope>NUCLEOTIDE SEQUENCE [LARGE SCALE GENOMIC DNA]</scope>
    <source>
        <strain evidence="4 5">CBS 151.66</strain>
    </source>
</reference>
<feature type="region of interest" description="Disordered" evidence="2">
    <location>
        <begin position="290"/>
        <end position="343"/>
    </location>
</feature>
<dbReference type="InterPro" id="IPR027267">
    <property type="entry name" value="AH/BAR_dom_sf"/>
</dbReference>
<evidence type="ECO:0000256" key="1">
    <source>
        <dbReference type="SAM" id="Coils"/>
    </source>
</evidence>
<dbReference type="InterPro" id="IPR018859">
    <property type="entry name" value="BAR_dom-cont"/>
</dbReference>
<accession>A0A5N5WGT4</accession>
<organism evidence="4 5">
    <name type="scientific">Aspergillus leporis</name>
    <dbReference type="NCBI Taxonomy" id="41062"/>
    <lineage>
        <taxon>Eukaryota</taxon>
        <taxon>Fungi</taxon>
        <taxon>Dikarya</taxon>
        <taxon>Ascomycota</taxon>
        <taxon>Pezizomycotina</taxon>
        <taxon>Eurotiomycetes</taxon>
        <taxon>Eurotiomycetidae</taxon>
        <taxon>Eurotiales</taxon>
        <taxon>Aspergillaceae</taxon>
        <taxon>Aspergillus</taxon>
        <taxon>Aspergillus subgen. Circumdati</taxon>
    </lineage>
</organism>
<gene>
    <name evidence="4" type="ORF">BDV29DRAFT_196337</name>
</gene>
<feature type="domain" description="BAR" evidence="3">
    <location>
        <begin position="424"/>
        <end position="703"/>
    </location>
</feature>
<feature type="compositionally biased region" description="Basic and acidic residues" evidence="2">
    <location>
        <begin position="40"/>
        <end position="61"/>
    </location>
</feature>
<dbReference type="OrthoDB" id="5549748at2759"/>